<keyword evidence="4" id="KW-1185">Reference proteome</keyword>
<organism evidence="3 4">
    <name type="scientific">Ciona savignyi</name>
    <name type="common">Pacific transparent sea squirt</name>
    <dbReference type="NCBI Taxonomy" id="51511"/>
    <lineage>
        <taxon>Eukaryota</taxon>
        <taxon>Metazoa</taxon>
        <taxon>Chordata</taxon>
        <taxon>Tunicata</taxon>
        <taxon>Ascidiacea</taxon>
        <taxon>Phlebobranchia</taxon>
        <taxon>Cionidae</taxon>
        <taxon>Ciona</taxon>
    </lineage>
</organism>
<feature type="domain" description="Spermatogenesis-associated protein 1 C-terminal" evidence="2">
    <location>
        <begin position="140"/>
        <end position="242"/>
    </location>
</feature>
<feature type="region of interest" description="Disordered" evidence="1">
    <location>
        <begin position="1"/>
        <end position="137"/>
    </location>
</feature>
<evidence type="ECO:0000259" key="2">
    <source>
        <dbReference type="Pfam" id="PF15743"/>
    </source>
</evidence>
<reference evidence="4" key="1">
    <citation type="submission" date="2003-08" db="EMBL/GenBank/DDBJ databases">
        <authorList>
            <person name="Birren B."/>
            <person name="Nusbaum C."/>
            <person name="Abebe A."/>
            <person name="Abouelleil A."/>
            <person name="Adekoya E."/>
            <person name="Ait-zahra M."/>
            <person name="Allen N."/>
            <person name="Allen T."/>
            <person name="An P."/>
            <person name="Anderson M."/>
            <person name="Anderson S."/>
            <person name="Arachchi H."/>
            <person name="Armbruster J."/>
            <person name="Bachantsang P."/>
            <person name="Baldwin J."/>
            <person name="Barry A."/>
            <person name="Bayul T."/>
            <person name="Blitshsteyn B."/>
            <person name="Bloom T."/>
            <person name="Blye J."/>
            <person name="Boguslavskiy L."/>
            <person name="Borowsky M."/>
            <person name="Boukhgalter B."/>
            <person name="Brunache A."/>
            <person name="Butler J."/>
            <person name="Calixte N."/>
            <person name="Calvo S."/>
            <person name="Camarata J."/>
            <person name="Campo K."/>
            <person name="Chang J."/>
            <person name="Cheshatsang Y."/>
            <person name="Citroen M."/>
            <person name="Collymore A."/>
            <person name="Considine T."/>
            <person name="Cook A."/>
            <person name="Cooke P."/>
            <person name="Corum B."/>
            <person name="Cuomo C."/>
            <person name="David R."/>
            <person name="Dawoe T."/>
            <person name="Degray S."/>
            <person name="Dodge S."/>
            <person name="Dooley K."/>
            <person name="Dorje P."/>
            <person name="Dorjee K."/>
            <person name="Dorris L."/>
            <person name="Duffey N."/>
            <person name="Dupes A."/>
            <person name="Elkins T."/>
            <person name="Engels R."/>
            <person name="Erickson J."/>
            <person name="Farina A."/>
            <person name="Faro S."/>
            <person name="Ferreira P."/>
            <person name="Fischer H."/>
            <person name="Fitzgerald M."/>
            <person name="Foley K."/>
            <person name="Gage D."/>
            <person name="Galagan J."/>
            <person name="Gearin G."/>
            <person name="Gnerre S."/>
            <person name="Gnirke A."/>
            <person name="Goyette A."/>
            <person name="Graham J."/>
            <person name="Grandbois E."/>
            <person name="Gyaltsen K."/>
            <person name="Hafez N."/>
            <person name="Hagopian D."/>
            <person name="Hagos B."/>
            <person name="Hall J."/>
            <person name="Hatcher B."/>
            <person name="Heller A."/>
            <person name="Higgins H."/>
            <person name="Honan T."/>
            <person name="Horn A."/>
            <person name="Houde N."/>
            <person name="Hughes L."/>
            <person name="Hulme W."/>
            <person name="Husby E."/>
            <person name="Iliev I."/>
            <person name="Jaffe D."/>
            <person name="Jones C."/>
            <person name="Kamal M."/>
            <person name="Kamat A."/>
            <person name="Kamvysselis M."/>
            <person name="Karlsson E."/>
            <person name="Kells C."/>
            <person name="Kieu A."/>
            <person name="Kisner P."/>
            <person name="Kodira C."/>
            <person name="Kulbokas E."/>
            <person name="Labutti K."/>
            <person name="Lama D."/>
            <person name="Landers T."/>
            <person name="Leger J."/>
            <person name="Levine S."/>
            <person name="Lewis D."/>
            <person name="Lewis T."/>
            <person name="Lindblad-toh K."/>
            <person name="Liu X."/>
            <person name="Lokyitsang T."/>
            <person name="Lokyitsang Y."/>
            <person name="Lucien O."/>
            <person name="Lui A."/>
            <person name="Ma L.J."/>
            <person name="Mabbitt R."/>
            <person name="Macdonald J."/>
            <person name="Maclean C."/>
            <person name="Major J."/>
            <person name="Manning J."/>
            <person name="Marabella R."/>
            <person name="Maru K."/>
            <person name="Matthews C."/>
            <person name="Mauceli E."/>
            <person name="Mccarthy M."/>
            <person name="Mcdonough S."/>
            <person name="Mcghee T."/>
            <person name="Meldrim J."/>
            <person name="Meneus L."/>
            <person name="Mesirov J."/>
            <person name="Mihalev A."/>
            <person name="Mihova T."/>
            <person name="Mikkelsen T."/>
            <person name="Mlenga V."/>
            <person name="Moru K."/>
            <person name="Mozes J."/>
            <person name="Mulrain L."/>
            <person name="Munson G."/>
            <person name="Naylor J."/>
            <person name="Newes C."/>
            <person name="Nguyen C."/>
            <person name="Nguyen N."/>
            <person name="Nguyen T."/>
            <person name="Nicol R."/>
            <person name="Nielsen C."/>
            <person name="Nizzari M."/>
            <person name="Norbu C."/>
            <person name="Norbu N."/>
            <person name="O'donnell P."/>
            <person name="Okoawo O."/>
            <person name="O'leary S."/>
            <person name="Omotosho B."/>
            <person name="O'neill K."/>
            <person name="Osman S."/>
            <person name="Parker S."/>
            <person name="Perrin D."/>
            <person name="Phunkhang P."/>
            <person name="Piqani B."/>
            <person name="Purcell S."/>
            <person name="Rachupka T."/>
            <person name="Ramasamy U."/>
            <person name="Rameau R."/>
            <person name="Ray V."/>
            <person name="Raymond C."/>
            <person name="Retta R."/>
            <person name="Richardson S."/>
            <person name="Rise C."/>
            <person name="Rodriguez J."/>
            <person name="Rogers J."/>
            <person name="Rogov P."/>
            <person name="Rutman M."/>
            <person name="Schupbach R."/>
            <person name="Seaman C."/>
            <person name="Settipalli S."/>
            <person name="Sharpe T."/>
            <person name="Sheridan J."/>
            <person name="Sherpa N."/>
            <person name="Shi J."/>
            <person name="Smirnov S."/>
            <person name="Smith C."/>
            <person name="Sougnez C."/>
            <person name="Spencer B."/>
            <person name="Stalker J."/>
            <person name="Stange-thomann N."/>
            <person name="Stavropoulos S."/>
            <person name="Stetson K."/>
            <person name="Stone C."/>
            <person name="Stone S."/>
            <person name="Stubbs M."/>
            <person name="Talamas J."/>
            <person name="Tchuinga P."/>
            <person name="Tenzing P."/>
            <person name="Tesfaye S."/>
            <person name="Theodore J."/>
            <person name="Thoulutsang Y."/>
            <person name="Topham K."/>
            <person name="Towey S."/>
            <person name="Tsamla T."/>
            <person name="Tsomo N."/>
            <person name="Vallee D."/>
            <person name="Vassiliev H."/>
            <person name="Venkataraman V."/>
            <person name="Vinson J."/>
            <person name="Vo A."/>
            <person name="Wade C."/>
            <person name="Wang S."/>
            <person name="Wangchuk T."/>
            <person name="Wangdi T."/>
            <person name="Whittaker C."/>
            <person name="Wilkinson J."/>
            <person name="Wu Y."/>
            <person name="Wyman D."/>
            <person name="Yadav S."/>
            <person name="Yang S."/>
            <person name="Yang X."/>
            <person name="Yeager S."/>
            <person name="Yee E."/>
            <person name="Young G."/>
            <person name="Zainoun J."/>
            <person name="Zembeck L."/>
            <person name="Zimmer A."/>
            <person name="Zody M."/>
            <person name="Lander E."/>
        </authorList>
    </citation>
    <scope>NUCLEOTIDE SEQUENCE [LARGE SCALE GENOMIC DNA]</scope>
</reference>
<feature type="compositionally biased region" description="Gly residues" evidence="1">
    <location>
        <begin position="1"/>
        <end position="10"/>
    </location>
</feature>
<dbReference type="Pfam" id="PF15743">
    <property type="entry name" value="SPATA1_C"/>
    <property type="match status" value="1"/>
</dbReference>
<dbReference type="InterPro" id="IPR039062">
    <property type="entry name" value="SPAT1"/>
</dbReference>
<protein>
    <recommendedName>
        <fullName evidence="2">Spermatogenesis-associated protein 1 C-terminal domain-containing protein</fullName>
    </recommendedName>
</protein>
<feature type="compositionally biased region" description="Basic and acidic residues" evidence="1">
    <location>
        <begin position="123"/>
        <end position="137"/>
    </location>
</feature>
<proteinExistence type="predicted"/>
<accession>H2ZM61</accession>
<reference evidence="3" key="3">
    <citation type="submission" date="2025-09" db="UniProtKB">
        <authorList>
            <consortium name="Ensembl"/>
        </authorList>
    </citation>
    <scope>IDENTIFICATION</scope>
</reference>
<evidence type="ECO:0000313" key="4">
    <source>
        <dbReference type="Proteomes" id="UP000007875"/>
    </source>
</evidence>
<name>H2ZM61_CIOSA</name>
<dbReference type="PANTHER" id="PTHR14421:SF3">
    <property type="entry name" value="SPERMATOGENESIS-ASSOCIATED PROTEIN 1"/>
    <property type="match status" value="1"/>
</dbReference>
<reference evidence="3" key="2">
    <citation type="submission" date="2025-08" db="UniProtKB">
        <authorList>
            <consortium name="Ensembl"/>
        </authorList>
    </citation>
    <scope>IDENTIFICATION</scope>
</reference>
<sequence>MGESGDGGDLGISSKNDDTKTTRPLKKPLLIEPPEEVEKHTPSPITIPMFKKPPVERRDLIDSSQSSIRNSGVPGQKSVEGQSKIKAETMEKNTKGSEKGVKQKANAMKRTENATKQINKLQKNSEKRPDSSSREKLWAELQKARGERKVAENKRQELVKQAKMTTSKMNQKRTSVRDIWKKKFFEEKKKTMPLNDVLNRLQQEFNKLHHRLVSVLDDQKTFGRQKVQVLPVTKVLPSIKNNTR</sequence>
<dbReference type="Proteomes" id="UP000007875">
    <property type="component" value="Unassembled WGS sequence"/>
</dbReference>
<evidence type="ECO:0000313" key="3">
    <source>
        <dbReference type="Ensembl" id="ENSCSAVP00000018677.1"/>
    </source>
</evidence>
<evidence type="ECO:0000256" key="1">
    <source>
        <dbReference type="SAM" id="MobiDB-lite"/>
    </source>
</evidence>
<dbReference type="InterPro" id="IPR031478">
    <property type="entry name" value="SPATA1_C"/>
</dbReference>
<dbReference type="HOGENOM" id="CLU_1140187_0_0_1"/>
<feature type="compositionally biased region" description="Basic and acidic residues" evidence="1">
    <location>
        <begin position="83"/>
        <end position="101"/>
    </location>
</feature>
<dbReference type="Ensembl" id="ENSCSAVT00000018882.1">
    <property type="protein sequence ID" value="ENSCSAVP00000018677.1"/>
    <property type="gene ID" value="ENSCSAVG00000010976.1"/>
</dbReference>
<dbReference type="PANTHER" id="PTHR14421">
    <property type="entry name" value="SPERMATOGENESIS-ASSOCIATED PROTEIN 1"/>
    <property type="match status" value="1"/>
</dbReference>
<dbReference type="AlphaFoldDB" id="H2ZM61"/>